<dbReference type="AlphaFoldDB" id="A7GZQ0"/>
<comment type="similarity">
    <text evidence="2">Belongs to the autoinducer-2 exporter (AI-2E) (TC 2.A.86) family.</text>
</comment>
<feature type="transmembrane region" description="Helical" evidence="6">
    <location>
        <begin position="304"/>
        <end position="333"/>
    </location>
</feature>
<accession>A7GZQ0</accession>
<evidence type="ECO:0000313" key="7">
    <source>
        <dbReference type="EMBL" id="EAT99736.1"/>
    </source>
</evidence>
<feature type="transmembrane region" description="Helical" evidence="6">
    <location>
        <begin position="61"/>
        <end position="80"/>
    </location>
</feature>
<dbReference type="STRING" id="360105.CCV52592_1921"/>
<dbReference type="GO" id="GO:0016020">
    <property type="term" value="C:membrane"/>
    <property type="evidence" value="ECO:0007669"/>
    <property type="project" value="UniProtKB-SubCell"/>
</dbReference>
<organism evidence="7 8">
    <name type="scientific">Campylobacter curvus (strain 525.92)</name>
    <dbReference type="NCBI Taxonomy" id="360105"/>
    <lineage>
        <taxon>Bacteria</taxon>
        <taxon>Pseudomonadati</taxon>
        <taxon>Campylobacterota</taxon>
        <taxon>Epsilonproteobacteria</taxon>
        <taxon>Campylobacterales</taxon>
        <taxon>Campylobacteraceae</taxon>
        <taxon>Campylobacter</taxon>
    </lineage>
</organism>
<comment type="subcellular location">
    <subcellularLocation>
        <location evidence="1">Membrane</location>
        <topology evidence="1">Multi-pass membrane protein</topology>
    </subcellularLocation>
</comment>
<dbReference type="PANTHER" id="PTHR21716:SF4">
    <property type="entry name" value="TRANSMEMBRANE PROTEIN 245"/>
    <property type="match status" value="1"/>
</dbReference>
<dbReference type="Proteomes" id="UP000006380">
    <property type="component" value="Chromosome"/>
</dbReference>
<feature type="transmembrane region" description="Helical" evidence="6">
    <location>
        <begin position="195"/>
        <end position="220"/>
    </location>
</feature>
<evidence type="ECO:0000256" key="3">
    <source>
        <dbReference type="ARBA" id="ARBA00022692"/>
    </source>
</evidence>
<feature type="transmembrane region" description="Helical" evidence="6">
    <location>
        <begin position="226"/>
        <end position="248"/>
    </location>
</feature>
<evidence type="ECO:0000256" key="4">
    <source>
        <dbReference type="ARBA" id="ARBA00022989"/>
    </source>
</evidence>
<keyword evidence="4 6" id="KW-1133">Transmembrane helix</keyword>
<feature type="transmembrane region" description="Helical" evidence="6">
    <location>
        <begin position="153"/>
        <end position="174"/>
    </location>
</feature>
<dbReference type="OrthoDB" id="5348369at2"/>
<keyword evidence="5 6" id="KW-0472">Membrane</keyword>
<evidence type="ECO:0000313" key="8">
    <source>
        <dbReference type="Proteomes" id="UP000006380"/>
    </source>
</evidence>
<dbReference type="PANTHER" id="PTHR21716">
    <property type="entry name" value="TRANSMEMBRANE PROTEIN"/>
    <property type="match status" value="1"/>
</dbReference>
<gene>
    <name evidence="7" type="primary">amaA</name>
    <name evidence="7" type="ORF">CCV52592_1921</name>
</gene>
<evidence type="ECO:0000256" key="1">
    <source>
        <dbReference type="ARBA" id="ARBA00004141"/>
    </source>
</evidence>
<proteinExistence type="inferred from homology"/>
<reference evidence="7" key="1">
    <citation type="submission" date="2016-07" db="EMBL/GenBank/DDBJ databases">
        <title>Comparative genomics of the Campylobacter concisus group.</title>
        <authorList>
            <person name="Miller W.G."/>
            <person name="Yee E."/>
            <person name="Chapman M.H."/>
            <person name="Huynh S."/>
            <person name="Bono J.L."/>
            <person name="On S.L.W."/>
            <person name="StLeger J."/>
            <person name="Foster G."/>
            <person name="Parker C.T."/>
        </authorList>
    </citation>
    <scope>NUCLEOTIDE SEQUENCE</scope>
    <source>
        <strain evidence="7">525.92</strain>
    </source>
</reference>
<dbReference type="Pfam" id="PF01594">
    <property type="entry name" value="AI-2E_transport"/>
    <property type="match status" value="1"/>
</dbReference>
<evidence type="ECO:0000256" key="5">
    <source>
        <dbReference type="ARBA" id="ARBA00023136"/>
    </source>
</evidence>
<evidence type="ECO:0000256" key="2">
    <source>
        <dbReference type="ARBA" id="ARBA00009773"/>
    </source>
</evidence>
<feature type="transmembrane region" description="Helical" evidence="6">
    <location>
        <begin position="260"/>
        <end position="278"/>
    </location>
</feature>
<dbReference type="InterPro" id="IPR002549">
    <property type="entry name" value="AI-2E-like"/>
</dbReference>
<feature type="transmembrane region" description="Helical" evidence="6">
    <location>
        <begin position="31"/>
        <end position="49"/>
    </location>
</feature>
<sequence>MVSNSRIFFGIFIFVALSLVVYLFKPFLLDIFIAALLAVATSNINVLFLKLTKERKTLSAALTTAVLFTLFIAPFLYAVIELTRYASTFNMNNITGTIDYIKNYDFALPSSIEFLEPKFKEFIAQIDIKAITANILTNLANLGKLSAKFITDVAFILVFFFFAILYGNELVIYMKKALPMKESESGFILSEMANVMSVVLYSIIINAILQGLLFAFITIIYGYNGFLMGILFAFMSLIPVVGGVLAWAPISLYELANGNATGAIVIALYTIIVISVIADTFLKPLVIKFINDKLVKIPTKINELLIFFAMIAGITTFGFWGLILGPAIVTFFLSTIKLYVLLKERSVV</sequence>
<evidence type="ECO:0000256" key="6">
    <source>
        <dbReference type="SAM" id="Phobius"/>
    </source>
</evidence>
<name>A7GZQ0_CAMC5</name>
<keyword evidence="3 6" id="KW-0812">Transmembrane</keyword>
<dbReference type="HOGENOM" id="CLU_041771_4_0_7"/>
<keyword evidence="8" id="KW-1185">Reference proteome</keyword>
<dbReference type="KEGG" id="ccv:CCV52592_1921"/>
<dbReference type="EMBL" id="CP000767">
    <property type="protein sequence ID" value="EAT99736.1"/>
    <property type="molecule type" value="Genomic_DNA"/>
</dbReference>
<protein>
    <submittedName>
        <fullName evidence="7">Acid membrane antigen A</fullName>
    </submittedName>
</protein>
<feature type="transmembrane region" description="Helical" evidence="6">
    <location>
        <begin position="7"/>
        <end position="25"/>
    </location>
</feature>